<reference evidence="15" key="2">
    <citation type="submission" date="2025-08" db="UniProtKB">
        <authorList>
            <consortium name="Ensembl"/>
        </authorList>
    </citation>
    <scope>IDENTIFICATION</scope>
</reference>
<dbReference type="Pfam" id="PF04716">
    <property type="entry name" value="ETC_C1_NDUFA5"/>
    <property type="match status" value="1"/>
</dbReference>
<protein>
    <recommendedName>
        <fullName evidence="5">NADH dehydrogenase [ubiquinone] 1 alpha subcomplex subunit 5</fullName>
    </recommendedName>
    <alternativeName>
        <fullName evidence="12">Complex I subunit B13</fullName>
    </alternativeName>
    <alternativeName>
        <fullName evidence="14">Complex I-13kD-B</fullName>
    </alternativeName>
    <alternativeName>
        <fullName evidence="13">NADH-ubiquinone oxidoreductase 13 kDa-B subunit</fullName>
    </alternativeName>
</protein>
<reference evidence="16" key="1">
    <citation type="submission" date="2016-06" db="EMBL/GenBank/DDBJ databases">
        <title>De novo assembly and RNA-Seq shows season-dependent expression and editing in black bear kidneys.</title>
        <authorList>
            <person name="Korstanje R."/>
            <person name="Srivastava A."/>
            <person name="Sarsani V.K."/>
            <person name="Sheehan S.M."/>
            <person name="Seger R.L."/>
            <person name="Barter M.E."/>
            <person name="Lindqvist C."/>
            <person name="Brody L.C."/>
            <person name="Mullikin J.C."/>
        </authorList>
    </citation>
    <scope>NUCLEOTIDE SEQUENCE [LARGE SCALE GENOMIC DNA]</scope>
</reference>
<comment type="function">
    <text evidence="1">Accessory subunit of the mitochondrial membrane respiratory chain NADH dehydrogenase (Complex I), that is believed not to be involved in catalysis. Complex I functions in the transfer of electrons from NADH to the respiratory chain. The immediate electron acceptor for the enzyme is believed to be ubiquinone.</text>
</comment>
<evidence type="ECO:0000256" key="4">
    <source>
        <dbReference type="ARBA" id="ARBA00011533"/>
    </source>
</evidence>
<comment type="subcellular location">
    <subcellularLocation>
        <location evidence="2">Mitochondrion inner membrane</location>
        <topology evidence="2">Peripheral membrane protein</topology>
        <orientation evidence="2">Matrix side</orientation>
    </subcellularLocation>
</comment>
<dbReference type="OMA" id="QCCTQIL"/>
<evidence type="ECO:0000256" key="12">
    <source>
        <dbReference type="ARBA" id="ARBA00030376"/>
    </source>
</evidence>
<dbReference type="GO" id="GO:0005743">
    <property type="term" value="C:mitochondrial inner membrane"/>
    <property type="evidence" value="ECO:0007669"/>
    <property type="project" value="UniProtKB-SubCell"/>
</dbReference>
<keyword evidence="11" id="KW-0472">Membrane</keyword>
<evidence type="ECO:0000256" key="8">
    <source>
        <dbReference type="ARBA" id="ARBA00022792"/>
    </source>
</evidence>
<keyword evidence="6" id="KW-0813">Transport</keyword>
<evidence type="ECO:0000313" key="16">
    <source>
        <dbReference type="Proteomes" id="UP000291022"/>
    </source>
</evidence>
<evidence type="ECO:0000256" key="1">
    <source>
        <dbReference type="ARBA" id="ARBA00003195"/>
    </source>
</evidence>
<evidence type="ECO:0000256" key="13">
    <source>
        <dbReference type="ARBA" id="ARBA00032483"/>
    </source>
</evidence>
<comment type="subunit">
    <text evidence="4">Complex I is composed of 45 different subunits.</text>
</comment>
<dbReference type="PANTHER" id="PTHR12653:SF0">
    <property type="entry name" value="NADH DEHYDROGENASE [UBIQUINONE] 1 ALPHA SUBCOMPLEX SUBUNIT 5"/>
    <property type="match status" value="1"/>
</dbReference>
<evidence type="ECO:0000313" key="15">
    <source>
        <dbReference type="Ensembl" id="ENSUAMP00000006504.1"/>
    </source>
</evidence>
<evidence type="ECO:0000256" key="10">
    <source>
        <dbReference type="ARBA" id="ARBA00023128"/>
    </source>
</evidence>
<dbReference type="PANTHER" id="PTHR12653">
    <property type="entry name" value="NADH-UBIQUINONE OXIDOREDUCTASE 13 KD-B SUBUNIT"/>
    <property type="match status" value="1"/>
</dbReference>
<evidence type="ECO:0000256" key="14">
    <source>
        <dbReference type="ARBA" id="ARBA00032775"/>
    </source>
</evidence>
<reference evidence="15" key="3">
    <citation type="submission" date="2025-09" db="UniProtKB">
        <authorList>
            <consortium name="Ensembl"/>
        </authorList>
    </citation>
    <scope>IDENTIFICATION</scope>
</reference>
<dbReference type="Ensembl" id="ENSUAMT00000007353.1">
    <property type="protein sequence ID" value="ENSUAMP00000006504.1"/>
    <property type="gene ID" value="ENSUAMG00000005699.1"/>
</dbReference>
<name>A0A452QME6_URSAM</name>
<keyword evidence="7" id="KW-0679">Respiratory chain</keyword>
<keyword evidence="16" id="KW-1185">Reference proteome</keyword>
<dbReference type="Proteomes" id="UP000291022">
    <property type="component" value="Unassembled WGS sequence"/>
</dbReference>
<evidence type="ECO:0000256" key="11">
    <source>
        <dbReference type="ARBA" id="ARBA00023136"/>
    </source>
</evidence>
<dbReference type="GeneTree" id="ENSGT00390000008099"/>
<evidence type="ECO:0000256" key="5">
    <source>
        <dbReference type="ARBA" id="ARBA00016385"/>
    </source>
</evidence>
<organism evidence="15 16">
    <name type="scientific">Ursus americanus</name>
    <name type="common">American black bear</name>
    <name type="synonym">Euarctos americanus</name>
    <dbReference type="NCBI Taxonomy" id="9643"/>
    <lineage>
        <taxon>Eukaryota</taxon>
        <taxon>Metazoa</taxon>
        <taxon>Chordata</taxon>
        <taxon>Craniata</taxon>
        <taxon>Vertebrata</taxon>
        <taxon>Euteleostomi</taxon>
        <taxon>Mammalia</taxon>
        <taxon>Eutheria</taxon>
        <taxon>Laurasiatheria</taxon>
        <taxon>Carnivora</taxon>
        <taxon>Caniformia</taxon>
        <taxon>Ursidae</taxon>
        <taxon>Ursus</taxon>
    </lineage>
</organism>
<dbReference type="AlphaFoldDB" id="A0A452QME6"/>
<sequence>MSLDSKKALRQCCTQILDVLEPVPNNAAYRTDTEQIAKEKLSVVKVEPDGKKLEDQLQGGQLAEGILEAAYELRLAGKMIPWKPWEPVVEKPPANQWKCPM</sequence>
<keyword evidence="10" id="KW-0496">Mitochondrion</keyword>
<evidence type="ECO:0000256" key="3">
    <source>
        <dbReference type="ARBA" id="ARBA00010261"/>
    </source>
</evidence>
<dbReference type="GO" id="GO:0022904">
    <property type="term" value="P:respiratory electron transport chain"/>
    <property type="evidence" value="ECO:0007669"/>
    <property type="project" value="InterPro"/>
</dbReference>
<evidence type="ECO:0000256" key="6">
    <source>
        <dbReference type="ARBA" id="ARBA00022448"/>
    </source>
</evidence>
<comment type="similarity">
    <text evidence="3">Belongs to the complex I NDUFA5 subunit family.</text>
</comment>
<keyword evidence="9" id="KW-0249">Electron transport</keyword>
<proteinExistence type="inferred from homology"/>
<accession>A0A452QME6</accession>
<keyword evidence="8" id="KW-0999">Mitochondrion inner membrane</keyword>
<dbReference type="STRING" id="9643.ENSUAMP00000006504"/>
<evidence type="ECO:0000256" key="7">
    <source>
        <dbReference type="ARBA" id="ARBA00022660"/>
    </source>
</evidence>
<evidence type="ECO:0000256" key="2">
    <source>
        <dbReference type="ARBA" id="ARBA00004443"/>
    </source>
</evidence>
<evidence type="ECO:0000256" key="9">
    <source>
        <dbReference type="ARBA" id="ARBA00022982"/>
    </source>
</evidence>
<dbReference type="InterPro" id="IPR006806">
    <property type="entry name" value="NDUFA5"/>
</dbReference>